<dbReference type="InterPro" id="IPR046342">
    <property type="entry name" value="CBS_dom_sf"/>
</dbReference>
<sequence length="182" mass="19477">MDSVQAVMTPLEALPSVSPETCLLDAAEALKRSASDAPVPLIVAVRDASGRMLGALGMVDLLRGLNPEYARDGFFDAMKEQGMGQSLVGFFLEEVNLSPQSLEALSDRAAALTVRDLLRPPAREETIDAESTADVAVDLMVLRRRDYLLVVRKGEVLGVVDAAGVFDALMRRAVRCATSTDG</sequence>
<dbReference type="PROSITE" id="PS51371">
    <property type="entry name" value="CBS"/>
    <property type="match status" value="1"/>
</dbReference>
<evidence type="ECO:0000313" key="4">
    <source>
        <dbReference type="Proteomes" id="UP000494245"/>
    </source>
</evidence>
<keyword evidence="4" id="KW-1185">Reference proteome</keyword>
<keyword evidence="1" id="KW-0129">CBS domain</keyword>
<feature type="domain" description="CBS" evidence="2">
    <location>
        <begin position="8"/>
        <end position="73"/>
    </location>
</feature>
<dbReference type="Proteomes" id="UP000494245">
    <property type="component" value="Unassembled WGS sequence"/>
</dbReference>
<dbReference type="RefSeq" id="WP_173085948.1">
    <property type="nucleotide sequence ID" value="NZ_BLTE01000014.1"/>
</dbReference>
<dbReference type="SUPFAM" id="SSF54631">
    <property type="entry name" value="CBS-domain pair"/>
    <property type="match status" value="1"/>
</dbReference>
<protein>
    <recommendedName>
        <fullName evidence="2">CBS domain-containing protein</fullName>
    </recommendedName>
</protein>
<evidence type="ECO:0000259" key="2">
    <source>
        <dbReference type="PROSITE" id="PS51371"/>
    </source>
</evidence>
<name>A0A6V8LY62_9BACT</name>
<proteinExistence type="predicted"/>
<dbReference type="InterPro" id="IPR000644">
    <property type="entry name" value="CBS_dom"/>
</dbReference>
<reference evidence="3 4" key="2">
    <citation type="submission" date="2020-05" db="EMBL/GenBank/DDBJ databases">
        <title>Draft genome sequence of Desulfovibrio sp. strainFSS-1.</title>
        <authorList>
            <person name="Shimoshige H."/>
            <person name="Kobayashi H."/>
            <person name="Maekawa T."/>
        </authorList>
    </citation>
    <scope>NUCLEOTIDE SEQUENCE [LARGE SCALE GENOMIC DNA]</scope>
    <source>
        <strain evidence="3 4">SIID29052-01</strain>
    </source>
</reference>
<reference evidence="3 4" key="1">
    <citation type="submission" date="2020-04" db="EMBL/GenBank/DDBJ databases">
        <authorList>
            <consortium name="Desulfovibrio sp. FSS-1 genome sequencing consortium"/>
            <person name="Shimoshige H."/>
            <person name="Kobayashi H."/>
            <person name="Maekawa T."/>
        </authorList>
    </citation>
    <scope>NUCLEOTIDE SEQUENCE [LARGE SCALE GENOMIC DNA]</scope>
    <source>
        <strain evidence="3 4">SIID29052-01</strain>
    </source>
</reference>
<comment type="caution">
    <text evidence="3">The sequence shown here is derived from an EMBL/GenBank/DDBJ whole genome shotgun (WGS) entry which is preliminary data.</text>
</comment>
<dbReference type="Gene3D" id="3.10.580.10">
    <property type="entry name" value="CBS-domain"/>
    <property type="match status" value="1"/>
</dbReference>
<dbReference type="EMBL" id="BLTE01000014">
    <property type="protein sequence ID" value="GFK95178.1"/>
    <property type="molecule type" value="Genomic_DNA"/>
</dbReference>
<evidence type="ECO:0000256" key="1">
    <source>
        <dbReference type="PROSITE-ProRule" id="PRU00703"/>
    </source>
</evidence>
<accession>A0A6V8LY62</accession>
<dbReference type="Pfam" id="PF00571">
    <property type="entry name" value="CBS"/>
    <property type="match status" value="1"/>
</dbReference>
<evidence type="ECO:0000313" key="3">
    <source>
        <dbReference type="EMBL" id="GFK95178.1"/>
    </source>
</evidence>
<dbReference type="AlphaFoldDB" id="A0A6V8LY62"/>
<organism evidence="3 4">
    <name type="scientific">Fundidesulfovibrio magnetotacticus</name>
    <dbReference type="NCBI Taxonomy" id="2730080"/>
    <lineage>
        <taxon>Bacteria</taxon>
        <taxon>Pseudomonadati</taxon>
        <taxon>Thermodesulfobacteriota</taxon>
        <taxon>Desulfovibrionia</taxon>
        <taxon>Desulfovibrionales</taxon>
        <taxon>Desulfovibrionaceae</taxon>
        <taxon>Fundidesulfovibrio</taxon>
    </lineage>
</organism>
<gene>
    <name evidence="3" type="ORF">NNJEOMEG_03036</name>
</gene>